<dbReference type="OrthoDB" id="5452917at2"/>
<accession>I2Q2Y3</accession>
<protein>
    <recommendedName>
        <fullName evidence="2">Lipoprotein</fullName>
    </recommendedName>
</protein>
<dbReference type="HOGENOM" id="CLU_1452291_0_0_7"/>
<gene>
    <name evidence="1" type="ORF">DesU5LDRAFT_2483</name>
</gene>
<evidence type="ECO:0008006" key="2">
    <source>
        <dbReference type="Google" id="ProtNLM"/>
    </source>
</evidence>
<evidence type="ECO:0000313" key="1">
    <source>
        <dbReference type="EMBL" id="EIG54139.1"/>
    </source>
</evidence>
<dbReference type="EMBL" id="JH600068">
    <property type="protein sequence ID" value="EIG54139.1"/>
    <property type="molecule type" value="Genomic_DNA"/>
</dbReference>
<name>I2Q2Y3_9BACT</name>
<sequence length="186" mass="20970">MRLFALLLAAALLCGCNEPTLTRYVDKRYLFSFVPPRGWRVTAEQTPSCLTSVSAGNGECGFYICVSQRPEDFLPTTSDFANCELVKAYVAEKLKGYAVRCKPSLLQGRRAYDAIYLRNVADDKGNVRLQLVRQTFLARSRLLYTITSYVFGRSEEELKAATSPCDDDILRSEGTFFLHQPPTRDD</sequence>
<proteinExistence type="predicted"/>
<dbReference type="PROSITE" id="PS51257">
    <property type="entry name" value="PROKAR_LIPOPROTEIN"/>
    <property type="match status" value="1"/>
</dbReference>
<dbReference type="AlphaFoldDB" id="I2Q2Y3"/>
<organism evidence="1">
    <name type="scientific">Desulfovibrio sp. U5L</name>
    <dbReference type="NCBI Taxonomy" id="596152"/>
    <lineage>
        <taxon>Bacteria</taxon>
        <taxon>Pseudomonadati</taxon>
        <taxon>Thermodesulfobacteriota</taxon>
        <taxon>Desulfovibrionia</taxon>
        <taxon>Desulfovibrionales</taxon>
        <taxon>Desulfovibrionaceae</taxon>
        <taxon>Desulfovibrio</taxon>
    </lineage>
</organism>
<dbReference type="eggNOG" id="ENOG5030PMF">
    <property type="taxonomic scope" value="Bacteria"/>
</dbReference>
<reference evidence="1" key="1">
    <citation type="submission" date="2011-11" db="EMBL/GenBank/DDBJ databases">
        <title>Improved High-Quality Draft sequence of Desulfovibrio sp. U5L.</title>
        <authorList>
            <consortium name="US DOE Joint Genome Institute"/>
            <person name="Lucas S."/>
            <person name="Han J."/>
            <person name="Lapidus A."/>
            <person name="Cheng J.-F."/>
            <person name="Goodwin L."/>
            <person name="Pitluck S."/>
            <person name="Peters L."/>
            <person name="Ovchinnikova G."/>
            <person name="Held B."/>
            <person name="Detter J.C."/>
            <person name="Han C."/>
            <person name="Tapia R."/>
            <person name="Land M."/>
            <person name="Hauser L."/>
            <person name="Kyrpides N."/>
            <person name="Ivanova N."/>
            <person name="Pagani I."/>
            <person name="Gabster J."/>
            <person name="Walker C."/>
            <person name="Stolyar S."/>
            <person name="Stahl D."/>
            <person name="Arkin A."/>
            <person name="Dehal P."/>
            <person name="Hazen T."/>
            <person name="Woyke T."/>
        </authorList>
    </citation>
    <scope>NUCLEOTIDE SEQUENCE [LARGE SCALE GENOMIC DNA]</scope>
    <source>
        <strain evidence="1">U5L</strain>
    </source>
</reference>